<proteinExistence type="inferred from homology"/>
<dbReference type="Pfam" id="PF01055">
    <property type="entry name" value="Glyco_hydro_31_2nd"/>
    <property type="match status" value="1"/>
</dbReference>
<dbReference type="InterPro" id="IPR017853">
    <property type="entry name" value="GH"/>
</dbReference>
<keyword evidence="2 6" id="KW-0378">Hydrolase</keyword>
<comment type="similarity">
    <text evidence="1 2">Belongs to the glycosyl hydrolase 31 family.</text>
</comment>
<evidence type="ECO:0000256" key="3">
    <source>
        <dbReference type="SAM" id="SignalP"/>
    </source>
</evidence>
<dbReference type="InterPro" id="IPR048395">
    <property type="entry name" value="Glyco_hydro_31_C"/>
</dbReference>
<feature type="domain" description="Glycoside hydrolase family 31 TIM barrel" evidence="4">
    <location>
        <begin position="219"/>
        <end position="521"/>
    </location>
</feature>
<accession>A0A6A6TW20</accession>
<dbReference type="InterPro" id="IPR051816">
    <property type="entry name" value="Glycosyl_Hydrolase_31"/>
</dbReference>
<dbReference type="SUPFAM" id="SSF74650">
    <property type="entry name" value="Galactose mutarotase-like"/>
    <property type="match status" value="1"/>
</dbReference>
<dbReference type="Gene3D" id="3.20.20.80">
    <property type="entry name" value="Glycosidases"/>
    <property type="match status" value="1"/>
</dbReference>
<reference evidence="6" key="1">
    <citation type="journal article" date="2020" name="Stud. Mycol.">
        <title>101 Dothideomycetes genomes: a test case for predicting lifestyles and emergence of pathogens.</title>
        <authorList>
            <person name="Haridas S."/>
            <person name="Albert R."/>
            <person name="Binder M."/>
            <person name="Bloem J."/>
            <person name="Labutti K."/>
            <person name="Salamov A."/>
            <person name="Andreopoulos B."/>
            <person name="Baker S."/>
            <person name="Barry K."/>
            <person name="Bills G."/>
            <person name="Bluhm B."/>
            <person name="Cannon C."/>
            <person name="Castanera R."/>
            <person name="Culley D."/>
            <person name="Daum C."/>
            <person name="Ezra D."/>
            <person name="Gonzalez J."/>
            <person name="Henrissat B."/>
            <person name="Kuo A."/>
            <person name="Liang C."/>
            <person name="Lipzen A."/>
            <person name="Lutzoni F."/>
            <person name="Magnuson J."/>
            <person name="Mondo S."/>
            <person name="Nolan M."/>
            <person name="Ohm R."/>
            <person name="Pangilinan J."/>
            <person name="Park H.-J."/>
            <person name="Ramirez L."/>
            <person name="Alfaro M."/>
            <person name="Sun H."/>
            <person name="Tritt A."/>
            <person name="Yoshinaga Y."/>
            <person name="Zwiers L.-H."/>
            <person name="Turgeon B."/>
            <person name="Goodwin S."/>
            <person name="Spatafora J."/>
            <person name="Crous P."/>
            <person name="Grigoriev I."/>
        </authorList>
    </citation>
    <scope>NUCLEOTIDE SEQUENCE</scope>
    <source>
        <strain evidence="6">CBS 122681</strain>
    </source>
</reference>
<dbReference type="GO" id="GO:0030246">
    <property type="term" value="F:carbohydrate binding"/>
    <property type="evidence" value="ECO:0007669"/>
    <property type="project" value="InterPro"/>
</dbReference>
<dbReference type="InterPro" id="IPR013780">
    <property type="entry name" value="Glyco_hydro_b"/>
</dbReference>
<feature type="domain" description="Glycosyl hydrolase family 31 C-terminal" evidence="5">
    <location>
        <begin position="532"/>
        <end position="625"/>
    </location>
</feature>
<feature type="signal peptide" evidence="3">
    <location>
        <begin position="1"/>
        <end position="19"/>
    </location>
</feature>
<dbReference type="GO" id="GO:0004553">
    <property type="term" value="F:hydrolase activity, hydrolyzing O-glycosyl compounds"/>
    <property type="evidence" value="ECO:0007669"/>
    <property type="project" value="InterPro"/>
</dbReference>
<dbReference type="SUPFAM" id="SSF51445">
    <property type="entry name" value="(Trans)glycosidases"/>
    <property type="match status" value="1"/>
</dbReference>
<gene>
    <name evidence="6" type="ORF">K491DRAFT_772719</name>
</gene>
<evidence type="ECO:0000256" key="1">
    <source>
        <dbReference type="ARBA" id="ARBA00007806"/>
    </source>
</evidence>
<dbReference type="OrthoDB" id="10070917at2759"/>
<dbReference type="PANTHER" id="PTHR43863">
    <property type="entry name" value="HYDROLASE, PUTATIVE (AFU_ORTHOLOGUE AFUA_1G03140)-RELATED"/>
    <property type="match status" value="1"/>
</dbReference>
<dbReference type="GO" id="GO:0005975">
    <property type="term" value="P:carbohydrate metabolic process"/>
    <property type="evidence" value="ECO:0007669"/>
    <property type="project" value="InterPro"/>
</dbReference>
<dbReference type="EMBL" id="MU004288">
    <property type="protein sequence ID" value="KAF2662834.1"/>
    <property type="molecule type" value="Genomic_DNA"/>
</dbReference>
<evidence type="ECO:0000256" key="2">
    <source>
        <dbReference type="RuleBase" id="RU361185"/>
    </source>
</evidence>
<feature type="chain" id="PRO_5025695471" evidence="3">
    <location>
        <begin position="20"/>
        <end position="731"/>
    </location>
</feature>
<evidence type="ECO:0000313" key="7">
    <source>
        <dbReference type="Proteomes" id="UP000799324"/>
    </source>
</evidence>
<dbReference type="Pfam" id="PF21365">
    <property type="entry name" value="Glyco_hydro_31_3rd"/>
    <property type="match status" value="1"/>
</dbReference>
<dbReference type="Proteomes" id="UP000799324">
    <property type="component" value="Unassembled WGS sequence"/>
</dbReference>
<keyword evidence="3" id="KW-0732">Signal</keyword>
<name>A0A6A6TW20_9PLEO</name>
<dbReference type="SUPFAM" id="SSF51011">
    <property type="entry name" value="Glycosyl hydrolase domain"/>
    <property type="match status" value="1"/>
</dbReference>
<evidence type="ECO:0000259" key="5">
    <source>
        <dbReference type="Pfam" id="PF21365"/>
    </source>
</evidence>
<keyword evidence="2" id="KW-0326">Glycosidase</keyword>
<dbReference type="Gene3D" id="2.60.40.1180">
    <property type="entry name" value="Golgi alpha-mannosidase II"/>
    <property type="match status" value="1"/>
</dbReference>
<dbReference type="InterPro" id="IPR011013">
    <property type="entry name" value="Gal_mutarotase_sf_dom"/>
</dbReference>
<dbReference type="InterPro" id="IPR000322">
    <property type="entry name" value="Glyco_hydro_31_TIM"/>
</dbReference>
<dbReference type="Gene3D" id="2.60.40.1760">
    <property type="entry name" value="glycosyl hydrolase (family 31)"/>
    <property type="match status" value="1"/>
</dbReference>
<dbReference type="PANTHER" id="PTHR43863:SF2">
    <property type="entry name" value="MALTASE-GLUCOAMYLASE"/>
    <property type="match status" value="1"/>
</dbReference>
<evidence type="ECO:0000313" key="6">
    <source>
        <dbReference type="EMBL" id="KAF2662834.1"/>
    </source>
</evidence>
<evidence type="ECO:0000259" key="4">
    <source>
        <dbReference type="Pfam" id="PF01055"/>
    </source>
</evidence>
<organism evidence="6 7">
    <name type="scientific">Lophiostoma macrostomum CBS 122681</name>
    <dbReference type="NCBI Taxonomy" id="1314788"/>
    <lineage>
        <taxon>Eukaryota</taxon>
        <taxon>Fungi</taxon>
        <taxon>Dikarya</taxon>
        <taxon>Ascomycota</taxon>
        <taxon>Pezizomycotina</taxon>
        <taxon>Dothideomycetes</taxon>
        <taxon>Pleosporomycetidae</taxon>
        <taxon>Pleosporales</taxon>
        <taxon>Lophiostomataceae</taxon>
        <taxon>Lophiostoma</taxon>
    </lineage>
</organism>
<protein>
    <submittedName>
        <fullName evidence="6">Glycoside hydrolase family 31 protein</fullName>
    </submittedName>
</protein>
<dbReference type="AlphaFoldDB" id="A0A6A6TW20"/>
<sequence>MVGVSVLASLAALVPGVLSQYTVSWTKDGGLLVADGNRTVVNNSAILAGGLNTTVTPLGNGTEGVSYELVTPTVARVQLNTSGAFHGARFSDDASTRFFGVWEYPFNYQIDNKNISFDLKGVGNSVGINWSNARAPFFLTSTGYGVYTDTLTMGSYDFTTAGSAQFIFNSSSLVYYIILPSESSSNPFKSIITQYTALSARSEMPPTSGLGPTFWSDDFTLDFHGNVSNAQENIKDVFNQLRDNKIRATSTFADRPYGTGNRSWGNFDFDPTFYPDPAAFIANLKDSYGIDFAVWIANRGQLGTELYNASLANGWQIPPTPSITGGLGPALNLSLPAAYSYFTSKLEYFPATGVRGYKIDRGEEGEMPDWAQNIQMDLFLRLAYDTMASRWGASGFYNFARSAVDRSRAVTHIWNGDSHANFSGLAYSVASGIRAGLVAFPVWGSDTGGYIREGDDPFTPSVEVWGRWMWFSAFSPVYELMLGTNHTPWYAPYADAQGGNSVTVDVLKQTANLHAELTPYIKSYAYEATKTGVPIIRALFLETGGVEEESESLWEVSDQYFFGGEFLVAPVVAAGGKRSVYFPKGASRKYLEYFGKKQVFVAGSSANVSVGLDAMPVYVKQGAIVPRGDVYQGNAKWIENWQPFLSIEVFPSLDVRESGFTYYDGEGAEGRAVEISLKVEKTDGGNADVRVDYEDLGVEAEVVWYLKSGEKRVNLSRGGGSTSLEDVELLF</sequence>
<keyword evidence="7" id="KW-1185">Reference proteome</keyword>